<dbReference type="RefSeq" id="WP_086992820.1">
    <property type="nucleotide sequence ID" value="NZ_FUHU01000045.1"/>
</dbReference>
<comment type="function">
    <text evidence="7">This protein is part of the stalk that links CF(0) to CF(1). It either transmits conformational changes from CF(0) to CF(1) or is implicated in proton conduction.</text>
</comment>
<keyword evidence="5 7" id="KW-0472">Membrane</keyword>
<reference evidence="8 9" key="1">
    <citation type="submission" date="2017-02" db="EMBL/GenBank/DDBJ databases">
        <authorList>
            <person name="Peterson S.W."/>
        </authorList>
    </citation>
    <scope>NUCLEOTIDE SEQUENCE [LARGE SCALE GENOMIC DNA]</scope>
    <source>
        <strain evidence="8 9">LMG 22410</strain>
    </source>
</reference>
<accession>A0A1R4GIA3</accession>
<dbReference type="GO" id="GO:0045259">
    <property type="term" value="C:proton-transporting ATP synthase complex"/>
    <property type="evidence" value="ECO:0007669"/>
    <property type="project" value="UniProtKB-KW"/>
</dbReference>
<sequence length="261" mass="27442">MSSTSRASFEAVQSASNAALTPSAAEAREILAAARLIETNSQLQAALSDAVASQDARAALAERVFGQLSATARTVVVSAARGRWSQPTDMIDALEAVGIQLAAKSGDARAIGDELGQFAKSVASAPDLELALSDRRAAGDAKASVTDRLLEGKASEQTVAIVRHLVLSPRGRRIRPMLASAQKSVADATGESLATVTTARQLPAAQLSRLTERLQQRYGRSLRLSQVIDPSIIGGLRVTVGDEVIDGTIRSKYNDLRLKLG</sequence>
<keyword evidence="8" id="KW-0378">Hydrolase</keyword>
<proteinExistence type="inferred from homology"/>
<keyword evidence="6 7" id="KW-0066">ATP synthesis</keyword>
<dbReference type="GO" id="GO:0005886">
    <property type="term" value="C:plasma membrane"/>
    <property type="evidence" value="ECO:0007669"/>
    <property type="project" value="UniProtKB-SubCell"/>
</dbReference>
<dbReference type="Pfam" id="PF00213">
    <property type="entry name" value="OSCP"/>
    <property type="match status" value="1"/>
</dbReference>
<keyword evidence="9" id="KW-1185">Reference proteome</keyword>
<dbReference type="AlphaFoldDB" id="A0A1R4GIA3"/>
<evidence type="ECO:0000313" key="9">
    <source>
        <dbReference type="Proteomes" id="UP000195787"/>
    </source>
</evidence>
<dbReference type="GO" id="GO:0046933">
    <property type="term" value="F:proton-transporting ATP synthase activity, rotational mechanism"/>
    <property type="evidence" value="ECO:0007669"/>
    <property type="project" value="UniProtKB-UniRule"/>
</dbReference>
<evidence type="ECO:0000256" key="4">
    <source>
        <dbReference type="ARBA" id="ARBA00023065"/>
    </source>
</evidence>
<keyword evidence="7" id="KW-1003">Cell membrane</keyword>
<keyword evidence="4 7" id="KW-0406">Ion transport</keyword>
<name>A0A1R4GIA3_9MICO</name>
<evidence type="ECO:0000256" key="7">
    <source>
        <dbReference type="HAMAP-Rule" id="MF_01416"/>
    </source>
</evidence>
<keyword evidence="2 7" id="KW-0813">Transport</keyword>
<evidence type="ECO:0000256" key="6">
    <source>
        <dbReference type="ARBA" id="ARBA00023310"/>
    </source>
</evidence>
<dbReference type="GO" id="GO:0016787">
    <property type="term" value="F:hydrolase activity"/>
    <property type="evidence" value="ECO:0007669"/>
    <property type="project" value="UniProtKB-KW"/>
</dbReference>
<dbReference type="HAMAP" id="MF_01416">
    <property type="entry name" value="ATP_synth_delta_bact"/>
    <property type="match status" value="1"/>
</dbReference>
<evidence type="ECO:0000313" key="8">
    <source>
        <dbReference type="EMBL" id="SJM67879.1"/>
    </source>
</evidence>
<protein>
    <recommendedName>
        <fullName evidence="7">ATP synthase subunit delta</fullName>
    </recommendedName>
    <alternativeName>
        <fullName evidence="7">ATP synthase F(1) sector subunit delta</fullName>
    </alternativeName>
    <alternativeName>
        <fullName evidence="7">F-type ATPase subunit delta</fullName>
        <shortName evidence="7">F-ATPase subunit delta</shortName>
    </alternativeName>
</protein>
<dbReference type="PANTHER" id="PTHR11910">
    <property type="entry name" value="ATP SYNTHASE DELTA CHAIN"/>
    <property type="match status" value="1"/>
</dbReference>
<keyword evidence="7" id="KW-0139">CF(1)</keyword>
<dbReference type="NCBIfam" id="TIGR01145">
    <property type="entry name" value="ATP_synt_delta"/>
    <property type="match status" value="1"/>
</dbReference>
<dbReference type="NCBIfam" id="NF009967">
    <property type="entry name" value="PRK13430.1"/>
    <property type="match status" value="1"/>
</dbReference>
<evidence type="ECO:0000256" key="5">
    <source>
        <dbReference type="ARBA" id="ARBA00023136"/>
    </source>
</evidence>
<evidence type="ECO:0000256" key="1">
    <source>
        <dbReference type="ARBA" id="ARBA00004370"/>
    </source>
</evidence>
<comment type="function">
    <text evidence="7">F(1)F(0) ATP synthase produces ATP from ADP in the presence of a proton or sodium gradient. F-type ATPases consist of two structural domains, F(1) containing the extramembraneous catalytic core and F(0) containing the membrane proton channel, linked together by a central stalk and a peripheral stalk. During catalysis, ATP synthesis in the catalytic domain of F(1) is coupled via a rotary mechanism of the central stalk subunits to proton translocation.</text>
</comment>
<organism evidence="8 9">
    <name type="scientific">Agrococcus casei LMG 22410</name>
    <dbReference type="NCBI Taxonomy" id="1255656"/>
    <lineage>
        <taxon>Bacteria</taxon>
        <taxon>Bacillati</taxon>
        <taxon>Actinomycetota</taxon>
        <taxon>Actinomycetes</taxon>
        <taxon>Micrococcales</taxon>
        <taxon>Microbacteriaceae</taxon>
        <taxon>Agrococcus</taxon>
    </lineage>
</organism>
<gene>
    <name evidence="7" type="primary">atpH</name>
    <name evidence="8" type="ORF">CZ674_12200</name>
</gene>
<dbReference type="InterPro" id="IPR000711">
    <property type="entry name" value="ATPase_OSCP/dsu"/>
</dbReference>
<dbReference type="OrthoDB" id="5242917at2"/>
<dbReference type="Proteomes" id="UP000195787">
    <property type="component" value="Unassembled WGS sequence"/>
</dbReference>
<comment type="subcellular location">
    <subcellularLocation>
        <location evidence="7">Cell membrane</location>
        <topology evidence="7">Peripheral membrane protein</topology>
    </subcellularLocation>
    <subcellularLocation>
        <location evidence="1">Membrane</location>
    </subcellularLocation>
</comment>
<dbReference type="PRINTS" id="PR00125">
    <property type="entry name" value="ATPASEDELTA"/>
</dbReference>
<comment type="similarity">
    <text evidence="7">Belongs to the ATPase delta chain family.</text>
</comment>
<keyword evidence="3 7" id="KW-0375">Hydrogen ion transport</keyword>
<dbReference type="EMBL" id="FUHU01000045">
    <property type="protein sequence ID" value="SJM67879.1"/>
    <property type="molecule type" value="Genomic_DNA"/>
</dbReference>
<evidence type="ECO:0000256" key="2">
    <source>
        <dbReference type="ARBA" id="ARBA00022448"/>
    </source>
</evidence>
<dbReference type="GeneID" id="303173968"/>
<evidence type="ECO:0000256" key="3">
    <source>
        <dbReference type="ARBA" id="ARBA00022781"/>
    </source>
</evidence>